<organism evidence="1">
    <name type="scientific">Pectinophora gossypiella</name>
    <name type="common">Cotton pink bollworm</name>
    <name type="synonym">Depressaria gossypiella</name>
    <dbReference type="NCBI Taxonomy" id="13191"/>
    <lineage>
        <taxon>Eukaryota</taxon>
        <taxon>Metazoa</taxon>
        <taxon>Ecdysozoa</taxon>
        <taxon>Arthropoda</taxon>
        <taxon>Hexapoda</taxon>
        <taxon>Insecta</taxon>
        <taxon>Pterygota</taxon>
        <taxon>Neoptera</taxon>
        <taxon>Endopterygota</taxon>
        <taxon>Lepidoptera</taxon>
        <taxon>Glossata</taxon>
        <taxon>Ditrysia</taxon>
        <taxon>Gelechioidea</taxon>
        <taxon>Gelechiidae</taxon>
        <taxon>Apatetrinae</taxon>
        <taxon>Pectinophora</taxon>
    </lineage>
</organism>
<gene>
    <name evidence="1" type="ORF">g.1015</name>
</gene>
<name>A0A1E1W3D6_PECGO</name>
<dbReference type="AlphaFoldDB" id="A0A1E1W3D6"/>
<protein>
    <submittedName>
        <fullName evidence="1">Uncharacterized protein</fullName>
    </submittedName>
</protein>
<dbReference type="OrthoDB" id="381190at2759"/>
<sequence>TVFHSFLALVQIKNSLVHSIVTEVIQIEKDKSLDKQLVKNVLTKIIHTACNKTVEAYFNDNLLFILNFWFSKGNSLDNMPLHLFGFDKVNSFLERHLKWMIPADILWRKGGVVKNSDVLKLVATRSGKSAEAIVETCLCNILVLCLPYIVAEKYSLSFEGGKREWAENAHRMFESTREILGADKWSTLFVENMSELVVLVGSHLSDRTAA</sequence>
<feature type="non-terminal residue" evidence="1">
    <location>
        <position position="210"/>
    </location>
</feature>
<accession>A0A1E1W3D6</accession>
<reference evidence="1" key="1">
    <citation type="submission" date="2015-09" db="EMBL/GenBank/DDBJ databases">
        <title>De novo assembly of Pectinophora gossypiella (Pink Bollworm) gut transcriptome.</title>
        <authorList>
            <person name="Tassone E.E."/>
        </authorList>
    </citation>
    <scope>NUCLEOTIDE SEQUENCE</scope>
</reference>
<dbReference type="GO" id="GO:0004674">
    <property type="term" value="F:protein serine/threonine kinase activity"/>
    <property type="evidence" value="ECO:0007669"/>
    <property type="project" value="InterPro"/>
</dbReference>
<feature type="non-terminal residue" evidence="1">
    <location>
        <position position="1"/>
    </location>
</feature>
<dbReference type="PANTHER" id="PTHR37079">
    <property type="entry name" value="SERINE/THREONINE-PROTEIN KINASE ATM"/>
    <property type="match status" value="1"/>
</dbReference>
<dbReference type="EMBL" id="GDQN01009557">
    <property type="protein sequence ID" value="JAT81497.1"/>
    <property type="molecule type" value="Transcribed_RNA"/>
</dbReference>
<dbReference type="InterPro" id="IPR038980">
    <property type="entry name" value="ATM_plant"/>
</dbReference>
<evidence type="ECO:0000313" key="1">
    <source>
        <dbReference type="EMBL" id="JAT81497.1"/>
    </source>
</evidence>
<proteinExistence type="predicted"/>
<dbReference type="PANTHER" id="PTHR37079:SF4">
    <property type="entry name" value="SERINE_THREONINE-PROTEIN KINASE ATM"/>
    <property type="match status" value="1"/>
</dbReference>
<dbReference type="GO" id="GO:0006974">
    <property type="term" value="P:DNA damage response"/>
    <property type="evidence" value="ECO:0007669"/>
    <property type="project" value="InterPro"/>
</dbReference>